<dbReference type="Gene3D" id="2.60.40.3650">
    <property type="match status" value="1"/>
</dbReference>
<name>A0ABP9CYK1_9BACT</name>
<organism evidence="3 4">
    <name type="scientific">Algivirga pacifica</name>
    <dbReference type="NCBI Taxonomy" id="1162670"/>
    <lineage>
        <taxon>Bacteria</taxon>
        <taxon>Pseudomonadati</taxon>
        <taxon>Bacteroidota</taxon>
        <taxon>Cytophagia</taxon>
        <taxon>Cytophagales</taxon>
        <taxon>Flammeovirgaceae</taxon>
        <taxon>Algivirga</taxon>
    </lineage>
</organism>
<evidence type="ECO:0000313" key="3">
    <source>
        <dbReference type="EMBL" id="GAA4819657.1"/>
    </source>
</evidence>
<dbReference type="SUPFAM" id="SSF50156">
    <property type="entry name" value="PDZ domain-like"/>
    <property type="match status" value="1"/>
</dbReference>
<proteinExistence type="predicted"/>
<dbReference type="Pfam" id="PF17899">
    <property type="entry name" value="Peptidase_M61_N"/>
    <property type="match status" value="1"/>
</dbReference>
<dbReference type="InterPro" id="IPR007963">
    <property type="entry name" value="Peptidase_M61_catalytic"/>
</dbReference>
<dbReference type="Pfam" id="PF05299">
    <property type="entry name" value="Peptidase_M61"/>
    <property type="match status" value="1"/>
</dbReference>
<comment type="caution">
    <text evidence="3">The sequence shown here is derived from an EMBL/GenBank/DDBJ whole genome shotgun (WGS) entry which is preliminary data.</text>
</comment>
<feature type="domain" description="Peptidase M61 N-terminal" evidence="2">
    <location>
        <begin position="26"/>
        <end position="203"/>
    </location>
</feature>
<dbReference type="EMBL" id="BAABJX010000001">
    <property type="protein sequence ID" value="GAA4819657.1"/>
    <property type="molecule type" value="Genomic_DNA"/>
</dbReference>
<dbReference type="SUPFAM" id="SSF55486">
    <property type="entry name" value="Metalloproteases ('zincins'), catalytic domain"/>
    <property type="match status" value="1"/>
</dbReference>
<sequence length="615" mass="70900">MNRVGLWLMLLFLSVQVRGQETFSYHYELDLNKVKNDRLTVRLKVPSLKEKEEVTFHLPAVVPGTYAYGNYGRFVVGLRFLDEKGKSLKGHKVGENSWKCTQPSRLREVVYQVNDTWDFKDGGGIFPPAGSNITQGENYVINPFAFFGYFEGYEEYPYQLSVRHDSELYGASALKDQDERDEWDLFQTENYGQLADSPILYAKADTVQLMLGEGTEIEIAVYSTNGELKATMLQPILEKVLRAQQDYLGGQLPVERYAFLFYFNGDFTMGGLSGALEHNYSSFYFLPEYKGLLMEEVLTDIAAHEFFHILTPLKLHAKEIRYFNFHQPEMSRHLWLYEGVTEYLAHHMQVHQGLIEGEDFLQRMMRKAIAAHNTYNDSLPFTVLSKECLTTYKDQYPNVYEKGALIGMAIDLTLLKYTQGEMGLRELLFALINRYGEHHPFTDEELISAMIEESGVTYFQEFYERYLEGGEPLPLTALLEEVGVRFALELKEADYTLGNVEVDLNEKRQLYVTDIEQMDSTGIRMGYQKGDILLELQGRSLEGEDFLQVLDEEVSRLKEGDQLSVLVLRGGEKKQLKAEVCPIYRHRVHVVEGMEEVSDEQKRMRQRWLGAGDLE</sequence>
<accession>A0ABP9CYK1</accession>
<protein>
    <submittedName>
        <fullName evidence="3">Peptidase M61</fullName>
    </submittedName>
</protein>
<dbReference type="RefSeq" id="WP_345368356.1">
    <property type="nucleotide sequence ID" value="NZ_BAABJX010000001.1"/>
</dbReference>
<dbReference type="Gene3D" id="2.30.42.10">
    <property type="match status" value="1"/>
</dbReference>
<reference evidence="4" key="1">
    <citation type="journal article" date="2019" name="Int. J. Syst. Evol. Microbiol.">
        <title>The Global Catalogue of Microorganisms (GCM) 10K type strain sequencing project: providing services to taxonomists for standard genome sequencing and annotation.</title>
        <authorList>
            <consortium name="The Broad Institute Genomics Platform"/>
            <consortium name="The Broad Institute Genome Sequencing Center for Infectious Disease"/>
            <person name="Wu L."/>
            <person name="Ma J."/>
        </authorList>
    </citation>
    <scope>NUCLEOTIDE SEQUENCE [LARGE SCALE GENOMIC DNA]</scope>
    <source>
        <strain evidence="4">JCM 18326</strain>
    </source>
</reference>
<keyword evidence="4" id="KW-1185">Reference proteome</keyword>
<dbReference type="InterPro" id="IPR027268">
    <property type="entry name" value="Peptidase_M4/M1_CTD_sf"/>
</dbReference>
<gene>
    <name evidence="3" type="ORF">GCM10023331_00070</name>
</gene>
<dbReference type="InterPro" id="IPR036034">
    <property type="entry name" value="PDZ_sf"/>
</dbReference>
<evidence type="ECO:0000259" key="2">
    <source>
        <dbReference type="Pfam" id="PF17899"/>
    </source>
</evidence>
<evidence type="ECO:0000259" key="1">
    <source>
        <dbReference type="Pfam" id="PF05299"/>
    </source>
</evidence>
<evidence type="ECO:0000313" key="4">
    <source>
        <dbReference type="Proteomes" id="UP001500298"/>
    </source>
</evidence>
<dbReference type="Gene3D" id="1.10.390.10">
    <property type="entry name" value="Neutral Protease Domain 2"/>
    <property type="match status" value="1"/>
</dbReference>
<dbReference type="Proteomes" id="UP001500298">
    <property type="component" value="Unassembled WGS sequence"/>
</dbReference>
<feature type="domain" description="Peptidase M61 catalytic" evidence="1">
    <location>
        <begin position="299"/>
        <end position="376"/>
    </location>
</feature>
<dbReference type="InterPro" id="IPR040756">
    <property type="entry name" value="Peptidase_M61_N"/>
</dbReference>